<evidence type="ECO:0000313" key="2">
    <source>
        <dbReference type="Proteomes" id="UP000309566"/>
    </source>
</evidence>
<name>A0A4S2CVK8_9BACE</name>
<dbReference type="EMBL" id="SRYX01000043">
    <property type="protein sequence ID" value="TGY32505.1"/>
    <property type="molecule type" value="Genomic_DNA"/>
</dbReference>
<sequence length="697" mass="79446">MKKFFSTSLFIVVSTLLLLTGCIEEHLTLLPEETPDNTPIDNVLPIRLTEADYNSDNTYYLLNDKEAPDVYFDKNQRSFYVNQPLQILFDDEHYFQLRFYSPRALKNLIVWAKIEGYEEEFKFIELEKVQAFQQLRVHIPFATEDLTAYTRSGKKIQIMANPYITNENLTFTVECDDPYWKCLQSNKCKWYIAFGRYSDTHPNWAYKMKASHTREAVAIALNMSFMFSSEEFEKALHEFGPLHSDNNRTEIDKNALLAKVYKHPGLTFGYTTGVYGLGGGTTYGMHESCYLEHYADDKSVTNTLFHEYAHCLGYGHDGNMTYEQTGLGWTTLCHRVYTDLSVSKKMPVYSRRFMHNRRCGNTYFNDPYVASAYIIDDPELDAIDGGLSPANGTTDTGGNDKEALTFRLDHTDVPGATETTFRPKDVYAYGDTLYVVNDAAGNFSLEIFNIANGGKIHLESIKQWTKKDATNTFSGQPTGVFRTNGKIYVTHEGSRTEIFDATTKGHPFITCVGNGNWGESSTQTVHAYDVLLYKGVMMIHDKRRVAFVEERLVEAESILCIYARSEHLNETGGTYGMAVNDADGLLYATHPNKRIDIFNLADLREGKELKRVRNFVYKNKPYALDFYQGRLFVSSNGTEKFCEVDPATGEIIKDYTVIGGITLQAPEKFCIRRNTLFITDRKKNNACVYAIPMSELK</sequence>
<reference evidence="1 2" key="1">
    <citation type="submission" date="2019-04" db="EMBL/GenBank/DDBJ databases">
        <title>Microbes associate with the intestines of laboratory mice.</title>
        <authorList>
            <person name="Navarre W."/>
            <person name="Wong E."/>
            <person name="Huang K."/>
            <person name="Tropini C."/>
            <person name="Ng K."/>
            <person name="Yu B."/>
        </authorList>
    </citation>
    <scope>NUCLEOTIDE SEQUENCE [LARGE SCALE GENOMIC DNA]</scope>
    <source>
        <strain evidence="1 2">NM63_1-25</strain>
    </source>
</reference>
<comment type="caution">
    <text evidence="1">The sequence shown here is derived from an EMBL/GenBank/DDBJ whole genome shotgun (WGS) entry which is preliminary data.</text>
</comment>
<proteinExistence type="predicted"/>
<accession>A0A4S2CVK8</accession>
<dbReference type="PROSITE" id="PS51257">
    <property type="entry name" value="PROKAR_LIPOPROTEIN"/>
    <property type="match status" value="1"/>
</dbReference>
<organism evidence="1 2">
    <name type="scientific">Bacteroides caecimuris</name>
    <dbReference type="NCBI Taxonomy" id="1796613"/>
    <lineage>
        <taxon>Bacteria</taxon>
        <taxon>Pseudomonadati</taxon>
        <taxon>Bacteroidota</taxon>
        <taxon>Bacteroidia</taxon>
        <taxon>Bacteroidales</taxon>
        <taxon>Bacteroidaceae</taxon>
        <taxon>Bacteroides</taxon>
    </lineage>
</organism>
<protein>
    <recommendedName>
        <fullName evidence="3">Lipoprotein</fullName>
    </recommendedName>
</protein>
<evidence type="ECO:0008006" key="3">
    <source>
        <dbReference type="Google" id="ProtNLM"/>
    </source>
</evidence>
<evidence type="ECO:0000313" key="1">
    <source>
        <dbReference type="EMBL" id="TGY32505.1"/>
    </source>
</evidence>
<dbReference type="AlphaFoldDB" id="A0A4S2CVK8"/>
<dbReference type="SUPFAM" id="SSF63829">
    <property type="entry name" value="Calcium-dependent phosphotriesterase"/>
    <property type="match status" value="1"/>
</dbReference>
<gene>
    <name evidence="1" type="ORF">E5353_11710</name>
</gene>
<dbReference type="Proteomes" id="UP000309566">
    <property type="component" value="Unassembled WGS sequence"/>
</dbReference>